<name>A0ABD3XBU5_SINWO</name>
<dbReference type="Proteomes" id="UP001634394">
    <property type="component" value="Unassembled WGS sequence"/>
</dbReference>
<evidence type="ECO:0000313" key="4">
    <source>
        <dbReference type="EMBL" id="KAL3883746.1"/>
    </source>
</evidence>
<sequence length="460" mass="51674">MSSFVLTICIMALLAVYVFGRAAKDSSEKEGGTFEVLGLLEKVLFFPLDTDTVPICKETPCYNIIAEKEVSTEDGCNHRSLADINLIELGIYYLEELRTACIGLLQYSANLTPYVGLFLVTAGVVFLVGISFKIHDFFKEEKTRETVERPKKNKPKSKSVGLQMGDNRGVKRERESPLWTPQKKTRSDLCTPTNPSPCHTLFKLANTSTWQKASPNTEKNIREGQKANLDALLSVRPQKEYLTDHSRDASGLDTSKGSGDSSFLANVENRIKDPSHALESSFEFNQEQSLDFDSSFDNWDPFANSSFVEVDESCEDCQRKLDYFLGPSNPCIYHAKRLSRQRFHNSTSGTIDETDMSVLTSTDEDQSTSQSSWQFSNGMSSTKEKFWNTLGYLQSIVQTPFRYLSRPWDYNGIMGALSFRSVDRNSNSSTLDRSRNASKLLRNSISDLSSSLSDVLDTLE</sequence>
<evidence type="ECO:0000313" key="5">
    <source>
        <dbReference type="Proteomes" id="UP001634394"/>
    </source>
</evidence>
<keyword evidence="3" id="KW-0732">Signal</keyword>
<comment type="caution">
    <text evidence="4">The sequence shown here is derived from an EMBL/GenBank/DDBJ whole genome shotgun (WGS) entry which is preliminary data.</text>
</comment>
<reference evidence="4 5" key="1">
    <citation type="submission" date="2024-11" db="EMBL/GenBank/DDBJ databases">
        <title>Chromosome-level genome assembly of the freshwater bivalve Anodonta woodiana.</title>
        <authorList>
            <person name="Chen X."/>
        </authorList>
    </citation>
    <scope>NUCLEOTIDE SEQUENCE [LARGE SCALE GENOMIC DNA]</scope>
    <source>
        <strain evidence="4">MN2024</strain>
        <tissue evidence="4">Gills</tissue>
    </source>
</reference>
<feature type="compositionally biased region" description="Polar residues" evidence="1">
    <location>
        <begin position="252"/>
        <end position="261"/>
    </location>
</feature>
<gene>
    <name evidence="4" type="ORF">ACJMK2_029980</name>
</gene>
<evidence type="ECO:0000256" key="1">
    <source>
        <dbReference type="SAM" id="MobiDB-lite"/>
    </source>
</evidence>
<proteinExistence type="predicted"/>
<evidence type="ECO:0000256" key="2">
    <source>
        <dbReference type="SAM" id="Phobius"/>
    </source>
</evidence>
<feature type="chain" id="PRO_5044791259" evidence="3">
    <location>
        <begin position="21"/>
        <end position="460"/>
    </location>
</feature>
<accession>A0ABD3XBU5</accession>
<feature type="region of interest" description="Disordered" evidence="1">
    <location>
        <begin position="347"/>
        <end position="377"/>
    </location>
</feature>
<feature type="signal peptide" evidence="3">
    <location>
        <begin position="1"/>
        <end position="20"/>
    </location>
</feature>
<dbReference type="AlphaFoldDB" id="A0ABD3XBU5"/>
<protein>
    <submittedName>
        <fullName evidence="4">Uncharacterized protein</fullName>
    </submittedName>
</protein>
<feature type="region of interest" description="Disordered" evidence="1">
    <location>
        <begin position="143"/>
        <end position="192"/>
    </location>
</feature>
<dbReference type="EMBL" id="JBJQND010000003">
    <property type="protein sequence ID" value="KAL3883746.1"/>
    <property type="molecule type" value="Genomic_DNA"/>
</dbReference>
<feature type="transmembrane region" description="Helical" evidence="2">
    <location>
        <begin position="114"/>
        <end position="134"/>
    </location>
</feature>
<feature type="region of interest" description="Disordered" evidence="1">
    <location>
        <begin position="242"/>
        <end position="261"/>
    </location>
</feature>
<organism evidence="4 5">
    <name type="scientific">Sinanodonta woodiana</name>
    <name type="common">Chinese pond mussel</name>
    <name type="synonym">Anodonta woodiana</name>
    <dbReference type="NCBI Taxonomy" id="1069815"/>
    <lineage>
        <taxon>Eukaryota</taxon>
        <taxon>Metazoa</taxon>
        <taxon>Spiralia</taxon>
        <taxon>Lophotrochozoa</taxon>
        <taxon>Mollusca</taxon>
        <taxon>Bivalvia</taxon>
        <taxon>Autobranchia</taxon>
        <taxon>Heteroconchia</taxon>
        <taxon>Palaeoheterodonta</taxon>
        <taxon>Unionida</taxon>
        <taxon>Unionoidea</taxon>
        <taxon>Unionidae</taxon>
        <taxon>Unioninae</taxon>
        <taxon>Sinanodonta</taxon>
    </lineage>
</organism>
<keyword evidence="2" id="KW-1133">Transmembrane helix</keyword>
<keyword evidence="2" id="KW-0812">Transmembrane</keyword>
<keyword evidence="2" id="KW-0472">Membrane</keyword>
<keyword evidence="5" id="KW-1185">Reference proteome</keyword>
<evidence type="ECO:0000256" key="3">
    <source>
        <dbReference type="SAM" id="SignalP"/>
    </source>
</evidence>